<dbReference type="InterPro" id="IPR040449">
    <property type="entry name" value="Peptidase_S66_N"/>
</dbReference>
<dbReference type="Gene3D" id="3.50.30.60">
    <property type="entry name" value="LD-carboxypeptidase A C-terminal domain-like"/>
    <property type="match status" value="1"/>
</dbReference>
<keyword evidence="4" id="KW-0378">Hydrolase</keyword>
<feature type="active site" description="Charge relay system" evidence="6">
    <location>
        <position position="212"/>
    </location>
</feature>
<dbReference type="InterPro" id="IPR027461">
    <property type="entry name" value="Carboxypeptidase_A_C_sf"/>
</dbReference>
<reference evidence="9" key="1">
    <citation type="submission" date="2009-01" db="EMBL/GenBank/DDBJ databases">
        <title>Complete sequence of Anaeromyxobacter dehalogenans 2CP-1.</title>
        <authorList>
            <consortium name="US DOE Joint Genome Institute"/>
            <person name="Lucas S."/>
            <person name="Copeland A."/>
            <person name="Lapidus A."/>
            <person name="Glavina del Rio T."/>
            <person name="Dalin E."/>
            <person name="Tice H."/>
            <person name="Bruce D."/>
            <person name="Goodwin L."/>
            <person name="Pitluck S."/>
            <person name="Saunders E."/>
            <person name="Brettin T."/>
            <person name="Detter J.C."/>
            <person name="Han C."/>
            <person name="Larimer F."/>
            <person name="Land M."/>
            <person name="Hauser L."/>
            <person name="Kyrpides N."/>
            <person name="Ovchinnikova G."/>
            <person name="Beliaev A.S."/>
            <person name="Richardson P."/>
        </authorList>
    </citation>
    <scope>NUCLEOTIDE SEQUENCE</scope>
    <source>
        <strain evidence="9">2CP-1</strain>
    </source>
</reference>
<feature type="active site" description="Charge relay system" evidence="6">
    <location>
        <position position="278"/>
    </location>
</feature>
<evidence type="ECO:0000256" key="6">
    <source>
        <dbReference type="PIRSR" id="PIRSR028757-1"/>
    </source>
</evidence>
<evidence type="ECO:0000313" key="9">
    <source>
        <dbReference type="EMBL" id="ACL66872.1"/>
    </source>
</evidence>
<keyword evidence="5" id="KW-0720">Serine protease</keyword>
<proteinExistence type="inferred from homology"/>
<evidence type="ECO:0000313" key="10">
    <source>
        <dbReference type="Proteomes" id="UP000007089"/>
    </source>
</evidence>
<feature type="domain" description="LD-carboxypeptidase N-terminal" evidence="7">
    <location>
        <begin position="13"/>
        <end position="129"/>
    </location>
</feature>
<dbReference type="KEGG" id="acp:A2cp1_3542"/>
<keyword evidence="10" id="KW-1185">Reference proteome</keyword>
<organism evidence="9 10">
    <name type="scientific">Anaeromyxobacter dehalogenans (strain ATCC BAA-258 / DSM 21875 / 2CP-1)</name>
    <dbReference type="NCBI Taxonomy" id="455488"/>
    <lineage>
        <taxon>Bacteria</taxon>
        <taxon>Pseudomonadati</taxon>
        <taxon>Myxococcota</taxon>
        <taxon>Myxococcia</taxon>
        <taxon>Myxococcales</taxon>
        <taxon>Cystobacterineae</taxon>
        <taxon>Anaeromyxobacteraceae</taxon>
        <taxon>Anaeromyxobacter</taxon>
    </lineage>
</organism>
<dbReference type="RefSeq" id="WP_015934661.1">
    <property type="nucleotide sequence ID" value="NC_011891.1"/>
</dbReference>
<dbReference type="MEROPS" id="S66.001"/>
<keyword evidence="2" id="KW-0121">Carboxypeptidase</keyword>
<evidence type="ECO:0000256" key="1">
    <source>
        <dbReference type="ARBA" id="ARBA00010233"/>
    </source>
</evidence>
<comment type="similarity">
    <text evidence="1">Belongs to the peptidase S66 family.</text>
</comment>
<evidence type="ECO:0000259" key="8">
    <source>
        <dbReference type="Pfam" id="PF17676"/>
    </source>
</evidence>
<gene>
    <name evidence="9" type="ordered locus">A2cp1_3542</name>
</gene>
<sequence>MRLPPLLRRGDPVRVIAPSSPFEPELLARGVAVLRDRLGLEPRMRADLGARARYLAGDDARRLEEWREAVADPDARAIFCARGGFGASRLLPEVDPAPLLERPKVLVGFSDVCALHAALNRAGLATVHGPVLTQLGRAPEAAVAQLEALLLGGAPRPDPWAPPAAGAGLPGTATVRAGRAAGPLLGGSLTLLAHLCGTPFAPRLDGALLLLEDVGEKPYRLDRYLTQLRLAGALDGVAGVALGHFTECDAAGVRGADVVRERVAGLGVPVAEGFPVGHEDANFSVPLGARATLVAPGPGEEGAPRLLFDGWWAREGEGAAR</sequence>
<dbReference type="InterPro" id="IPR003507">
    <property type="entry name" value="S66_fam"/>
</dbReference>
<dbReference type="InterPro" id="IPR029062">
    <property type="entry name" value="Class_I_gatase-like"/>
</dbReference>
<dbReference type="Gene3D" id="3.40.50.10740">
    <property type="entry name" value="Class I glutamine amidotransferase-like"/>
    <property type="match status" value="1"/>
</dbReference>
<dbReference type="Pfam" id="PF02016">
    <property type="entry name" value="Peptidase_S66"/>
    <property type="match status" value="1"/>
</dbReference>
<dbReference type="GO" id="GO:0006508">
    <property type="term" value="P:proteolysis"/>
    <property type="evidence" value="ECO:0007669"/>
    <property type="project" value="UniProtKB-KW"/>
</dbReference>
<evidence type="ECO:0000256" key="2">
    <source>
        <dbReference type="ARBA" id="ARBA00022645"/>
    </source>
</evidence>
<name>B8J5X7_ANAD2</name>
<dbReference type="Pfam" id="PF17676">
    <property type="entry name" value="Peptidase_S66C"/>
    <property type="match status" value="1"/>
</dbReference>
<evidence type="ECO:0000256" key="5">
    <source>
        <dbReference type="ARBA" id="ARBA00022825"/>
    </source>
</evidence>
<evidence type="ECO:0000256" key="3">
    <source>
        <dbReference type="ARBA" id="ARBA00022670"/>
    </source>
</evidence>
<dbReference type="PANTHER" id="PTHR30237:SF2">
    <property type="entry name" value="MUREIN TETRAPEPTIDE CARBOXYPEPTIDASE"/>
    <property type="match status" value="1"/>
</dbReference>
<protein>
    <submittedName>
        <fullName evidence="9">Peptidase U61 LD-carboxypeptidase A</fullName>
    </submittedName>
</protein>
<keyword evidence="3" id="KW-0645">Protease</keyword>
<dbReference type="PIRSF" id="PIRSF028757">
    <property type="entry name" value="LD-carboxypeptidase"/>
    <property type="match status" value="1"/>
</dbReference>
<evidence type="ECO:0000256" key="4">
    <source>
        <dbReference type="ARBA" id="ARBA00022801"/>
    </source>
</evidence>
<feature type="active site" description="Nucleophile" evidence="6">
    <location>
        <position position="110"/>
    </location>
</feature>
<dbReference type="SUPFAM" id="SSF141986">
    <property type="entry name" value="LD-carboxypeptidase A C-terminal domain-like"/>
    <property type="match status" value="1"/>
</dbReference>
<dbReference type="PANTHER" id="PTHR30237">
    <property type="entry name" value="MURAMOYLTETRAPEPTIDE CARBOXYPEPTIDASE"/>
    <property type="match status" value="1"/>
</dbReference>
<dbReference type="InterPro" id="IPR040921">
    <property type="entry name" value="Peptidase_S66C"/>
</dbReference>
<dbReference type="CDD" id="cd07025">
    <property type="entry name" value="Peptidase_S66"/>
    <property type="match status" value="1"/>
</dbReference>
<dbReference type="GO" id="GO:0004180">
    <property type="term" value="F:carboxypeptidase activity"/>
    <property type="evidence" value="ECO:0007669"/>
    <property type="project" value="UniProtKB-KW"/>
</dbReference>
<dbReference type="EMBL" id="CP001359">
    <property type="protein sequence ID" value="ACL66872.1"/>
    <property type="molecule type" value="Genomic_DNA"/>
</dbReference>
<dbReference type="HOGENOM" id="CLU_034346_3_1_7"/>
<dbReference type="SUPFAM" id="SSF52317">
    <property type="entry name" value="Class I glutamine amidotransferase-like"/>
    <property type="match status" value="1"/>
</dbReference>
<dbReference type="Proteomes" id="UP000007089">
    <property type="component" value="Chromosome"/>
</dbReference>
<dbReference type="InterPro" id="IPR027478">
    <property type="entry name" value="LdcA_N"/>
</dbReference>
<dbReference type="GO" id="GO:0008236">
    <property type="term" value="F:serine-type peptidase activity"/>
    <property type="evidence" value="ECO:0007669"/>
    <property type="project" value="UniProtKB-KW"/>
</dbReference>
<dbReference type="AlphaFoldDB" id="B8J5X7"/>
<accession>B8J5X7</accession>
<feature type="domain" description="LD-carboxypeptidase C-terminal" evidence="8">
    <location>
        <begin position="182"/>
        <end position="293"/>
    </location>
</feature>
<evidence type="ECO:0000259" key="7">
    <source>
        <dbReference type="Pfam" id="PF02016"/>
    </source>
</evidence>